<dbReference type="InterPro" id="IPR003593">
    <property type="entry name" value="AAA+_ATPase"/>
</dbReference>
<dbReference type="Proteomes" id="UP000435036">
    <property type="component" value="Unassembled WGS sequence"/>
</dbReference>
<keyword evidence="2" id="KW-0547">Nucleotide-binding</keyword>
<keyword evidence="3 5" id="KW-0067">ATP-binding</keyword>
<evidence type="ECO:0000256" key="1">
    <source>
        <dbReference type="ARBA" id="ARBA00022448"/>
    </source>
</evidence>
<dbReference type="PANTHER" id="PTHR42939">
    <property type="entry name" value="ABC TRANSPORTER ATP-BINDING PROTEIN ALBC-RELATED"/>
    <property type="match status" value="1"/>
</dbReference>
<dbReference type="EMBL" id="WSQA01000003">
    <property type="protein sequence ID" value="MVZ61487.1"/>
    <property type="molecule type" value="Genomic_DNA"/>
</dbReference>
<protein>
    <submittedName>
        <fullName evidence="5">ATP-binding cassette domain-containing protein</fullName>
    </submittedName>
</protein>
<gene>
    <name evidence="5" type="ORF">GQF63_05590</name>
</gene>
<proteinExistence type="predicted"/>
<dbReference type="RefSeq" id="WP_160368135.1">
    <property type="nucleotide sequence ID" value="NZ_WSQA01000003.1"/>
</dbReference>
<dbReference type="CDD" id="cd03230">
    <property type="entry name" value="ABC_DR_subfamily_A"/>
    <property type="match status" value="1"/>
</dbReference>
<dbReference type="PROSITE" id="PS50893">
    <property type="entry name" value="ABC_TRANSPORTER_2"/>
    <property type="match status" value="1"/>
</dbReference>
<dbReference type="OrthoDB" id="9785229at2"/>
<keyword evidence="6" id="KW-1185">Reference proteome</keyword>
<evidence type="ECO:0000259" key="4">
    <source>
        <dbReference type="PROSITE" id="PS50893"/>
    </source>
</evidence>
<evidence type="ECO:0000256" key="3">
    <source>
        <dbReference type="ARBA" id="ARBA00022840"/>
    </source>
</evidence>
<sequence length="226" mass="25560">MLTLTKLSKSYGEKQVLQDVSMDLLPGKVYGLVGENGAGKTTLFRCIAGLEPYDGQLESSHKPLKDVLGYLTSDSYFIPKITAEEHILLLTEARGIKLQDLANCNLFDLPLKNQASSYSTGMKKKLALTAVLLQQNQYFILDEPYNGIDFQSAIILTAIIHRLKEEGKTILISSHIYSTLKDTCDEIFYLDEGQIKQRVEKPDFDKLEEEMKTKILRVELDRFFGL</sequence>
<dbReference type="InterPro" id="IPR051782">
    <property type="entry name" value="ABC_Transporter_VariousFunc"/>
</dbReference>
<evidence type="ECO:0000313" key="5">
    <source>
        <dbReference type="EMBL" id="MVZ61487.1"/>
    </source>
</evidence>
<accession>A0A6N8KWL1</accession>
<feature type="domain" description="ABC transporter" evidence="4">
    <location>
        <begin position="2"/>
        <end position="217"/>
    </location>
</feature>
<dbReference type="PANTHER" id="PTHR42939:SF1">
    <property type="entry name" value="ABC TRANSPORTER ATP-BINDING PROTEIN ALBC-RELATED"/>
    <property type="match status" value="1"/>
</dbReference>
<dbReference type="Gene3D" id="3.40.50.300">
    <property type="entry name" value="P-loop containing nucleotide triphosphate hydrolases"/>
    <property type="match status" value="1"/>
</dbReference>
<dbReference type="InterPro" id="IPR003439">
    <property type="entry name" value="ABC_transporter-like_ATP-bd"/>
</dbReference>
<dbReference type="GO" id="GO:0016887">
    <property type="term" value="F:ATP hydrolysis activity"/>
    <property type="evidence" value="ECO:0007669"/>
    <property type="project" value="InterPro"/>
</dbReference>
<organism evidence="5 6">
    <name type="scientific">Sphingobacterium humi</name>
    <dbReference type="NCBI Taxonomy" id="1796905"/>
    <lineage>
        <taxon>Bacteria</taxon>
        <taxon>Pseudomonadati</taxon>
        <taxon>Bacteroidota</taxon>
        <taxon>Sphingobacteriia</taxon>
        <taxon>Sphingobacteriales</taxon>
        <taxon>Sphingobacteriaceae</taxon>
        <taxon>Sphingobacterium</taxon>
    </lineage>
</organism>
<dbReference type="SMART" id="SM00382">
    <property type="entry name" value="AAA"/>
    <property type="match status" value="1"/>
</dbReference>
<dbReference type="Pfam" id="PF00005">
    <property type="entry name" value="ABC_tran"/>
    <property type="match status" value="1"/>
</dbReference>
<dbReference type="AlphaFoldDB" id="A0A6N8KWL1"/>
<dbReference type="GO" id="GO:0005524">
    <property type="term" value="F:ATP binding"/>
    <property type="evidence" value="ECO:0007669"/>
    <property type="project" value="UniProtKB-KW"/>
</dbReference>
<name>A0A6N8KWL1_9SPHI</name>
<evidence type="ECO:0000313" key="6">
    <source>
        <dbReference type="Proteomes" id="UP000435036"/>
    </source>
</evidence>
<comment type="caution">
    <text evidence="5">The sequence shown here is derived from an EMBL/GenBank/DDBJ whole genome shotgun (WGS) entry which is preliminary data.</text>
</comment>
<reference evidence="5 6" key="1">
    <citation type="submission" date="2019-12" db="EMBL/GenBank/DDBJ databases">
        <authorList>
            <person name="Dong K."/>
        </authorList>
    </citation>
    <scope>NUCLEOTIDE SEQUENCE [LARGE SCALE GENOMIC DNA]</scope>
    <source>
        <strain evidence="5 6">JCM 31225</strain>
    </source>
</reference>
<evidence type="ECO:0000256" key="2">
    <source>
        <dbReference type="ARBA" id="ARBA00022741"/>
    </source>
</evidence>
<dbReference type="SUPFAM" id="SSF52540">
    <property type="entry name" value="P-loop containing nucleoside triphosphate hydrolases"/>
    <property type="match status" value="1"/>
</dbReference>
<keyword evidence="1" id="KW-0813">Transport</keyword>
<dbReference type="InterPro" id="IPR027417">
    <property type="entry name" value="P-loop_NTPase"/>
</dbReference>